<dbReference type="CDD" id="cd08556">
    <property type="entry name" value="GDPD"/>
    <property type="match status" value="1"/>
</dbReference>
<dbReference type="PANTHER" id="PTHR46211">
    <property type="entry name" value="GLYCEROPHOSPHORYL DIESTER PHOSPHODIESTERASE"/>
    <property type="match status" value="1"/>
</dbReference>
<dbReference type="AlphaFoldDB" id="A0A3R7HKV9"/>
<dbReference type="PROSITE" id="PS51704">
    <property type="entry name" value="GP_PDE"/>
    <property type="match status" value="1"/>
</dbReference>
<evidence type="ECO:0000313" key="2">
    <source>
        <dbReference type="EMBL" id="RKD98110.1"/>
    </source>
</evidence>
<comment type="caution">
    <text evidence="2">The sequence shown here is derived from an EMBL/GenBank/DDBJ whole genome shotgun (WGS) entry which is preliminary data.</text>
</comment>
<dbReference type="RefSeq" id="WP_120243569.1">
    <property type="nucleotide sequence ID" value="NZ_RAPO01000001.1"/>
</dbReference>
<protein>
    <submittedName>
        <fullName evidence="2">Glycerophosphoryl diester phosphodiesterase</fullName>
    </submittedName>
</protein>
<accession>A0A3R7HKV9</accession>
<dbReference type="GO" id="GO:0008081">
    <property type="term" value="F:phosphoric diester hydrolase activity"/>
    <property type="evidence" value="ECO:0007669"/>
    <property type="project" value="InterPro"/>
</dbReference>
<dbReference type="PROSITE" id="PS51318">
    <property type="entry name" value="TAT"/>
    <property type="match status" value="1"/>
</dbReference>
<evidence type="ECO:0000313" key="3">
    <source>
        <dbReference type="Proteomes" id="UP000283805"/>
    </source>
</evidence>
<dbReference type="OrthoDB" id="19020at2157"/>
<dbReference type="Proteomes" id="UP000283805">
    <property type="component" value="Unassembled WGS sequence"/>
</dbReference>
<dbReference type="InterPro" id="IPR030395">
    <property type="entry name" value="GP_PDE_dom"/>
</dbReference>
<organism evidence="2 3">
    <name type="scientific">Halopiger aswanensis</name>
    <dbReference type="NCBI Taxonomy" id="148449"/>
    <lineage>
        <taxon>Archaea</taxon>
        <taxon>Methanobacteriati</taxon>
        <taxon>Methanobacteriota</taxon>
        <taxon>Stenosarchaea group</taxon>
        <taxon>Halobacteria</taxon>
        <taxon>Halobacteriales</taxon>
        <taxon>Natrialbaceae</taxon>
        <taxon>Halopiger</taxon>
    </lineage>
</organism>
<reference evidence="2 3" key="1">
    <citation type="submission" date="2018-09" db="EMBL/GenBank/DDBJ databases">
        <title>Genomic Encyclopedia of Archaeal and Bacterial Type Strains, Phase II (KMG-II): from individual species to whole genera.</title>
        <authorList>
            <person name="Goeker M."/>
        </authorList>
    </citation>
    <scope>NUCLEOTIDE SEQUENCE [LARGE SCALE GENOMIC DNA]</scope>
    <source>
        <strain evidence="2 3">DSM 13151</strain>
    </source>
</reference>
<keyword evidence="3" id="KW-1185">Reference proteome</keyword>
<dbReference type="EMBL" id="RAPO01000001">
    <property type="protein sequence ID" value="RKD98110.1"/>
    <property type="molecule type" value="Genomic_DNA"/>
</dbReference>
<feature type="domain" description="GP-PDE" evidence="1">
    <location>
        <begin position="34"/>
        <end position="255"/>
    </location>
</feature>
<dbReference type="SUPFAM" id="SSF51695">
    <property type="entry name" value="PLC-like phosphodiesterases"/>
    <property type="match status" value="1"/>
</dbReference>
<dbReference type="Pfam" id="PF03009">
    <property type="entry name" value="GDPD"/>
    <property type="match status" value="1"/>
</dbReference>
<dbReference type="Gene3D" id="3.20.20.190">
    <property type="entry name" value="Phosphatidylinositol (PI) phosphodiesterase"/>
    <property type="match status" value="1"/>
</dbReference>
<gene>
    <name evidence="2" type="ORF">ATJ93_1114</name>
</gene>
<dbReference type="GO" id="GO:0006629">
    <property type="term" value="P:lipid metabolic process"/>
    <property type="evidence" value="ECO:0007669"/>
    <property type="project" value="InterPro"/>
</dbReference>
<dbReference type="InterPro" id="IPR006311">
    <property type="entry name" value="TAT_signal"/>
</dbReference>
<dbReference type="PANTHER" id="PTHR46211:SF14">
    <property type="entry name" value="GLYCEROPHOSPHODIESTER PHOSPHODIESTERASE"/>
    <property type="match status" value="1"/>
</dbReference>
<proteinExistence type="predicted"/>
<evidence type="ECO:0000259" key="1">
    <source>
        <dbReference type="PROSITE" id="PS51704"/>
    </source>
</evidence>
<dbReference type="InterPro" id="IPR017946">
    <property type="entry name" value="PLC-like_Pdiesterase_TIM-brl"/>
</dbReference>
<name>A0A3R7HKV9_9EURY</name>
<sequence>MALRSQLSRRRLLAGGVVGSASLLFATAVRIRSVDVIAHRGFAAERPENTLEAVRYAASRADDIEVDVRRCGSGELVCVHDETLERLTDGAVTDRVGRLDWGTLQTVSIGSSDARVPRLAEVLEAVPPDVRLNIELKERGLAPDLLGLLEEFDGSVLVSSFDPTALWQVQSLTDGVALAYIFGDDPDRGLETAADLECAAVHPSAGLCHETNIVDRAHERGFAVNAWTVDSGLEAARLALSGVDGVFSDASLPAL</sequence>